<feature type="domain" description="C-type lectin" evidence="2">
    <location>
        <begin position="57"/>
        <end position="173"/>
    </location>
</feature>
<keyword evidence="1" id="KW-0812">Transmembrane</keyword>
<feature type="transmembrane region" description="Helical" evidence="1">
    <location>
        <begin position="20"/>
        <end position="37"/>
    </location>
</feature>
<dbReference type="InterPro" id="IPR016186">
    <property type="entry name" value="C-type_lectin-like/link_sf"/>
</dbReference>
<dbReference type="Proteomes" id="UP001497623">
    <property type="component" value="Unassembled WGS sequence"/>
</dbReference>
<dbReference type="EMBL" id="CAXKWB010026298">
    <property type="protein sequence ID" value="CAL4129937.1"/>
    <property type="molecule type" value="Genomic_DNA"/>
</dbReference>
<gene>
    <name evidence="3" type="ORF">MNOR_LOCUS26389</name>
</gene>
<feature type="non-terminal residue" evidence="3">
    <location>
        <position position="1"/>
    </location>
</feature>
<keyword evidence="1" id="KW-1133">Transmembrane helix</keyword>
<reference evidence="3 4" key="1">
    <citation type="submission" date="2024-05" db="EMBL/GenBank/DDBJ databases">
        <authorList>
            <person name="Wallberg A."/>
        </authorList>
    </citation>
    <scope>NUCLEOTIDE SEQUENCE [LARGE SCALE GENOMIC DNA]</scope>
</reference>
<dbReference type="InterPro" id="IPR001304">
    <property type="entry name" value="C-type_lectin-like"/>
</dbReference>
<keyword evidence="1" id="KW-0472">Membrane</keyword>
<name>A0AAV2RQJ2_MEGNR</name>
<dbReference type="Gene3D" id="3.10.100.10">
    <property type="entry name" value="Mannose-Binding Protein A, subunit A"/>
    <property type="match status" value="1"/>
</dbReference>
<evidence type="ECO:0000313" key="3">
    <source>
        <dbReference type="EMBL" id="CAL4129937.1"/>
    </source>
</evidence>
<evidence type="ECO:0000259" key="2">
    <source>
        <dbReference type="PROSITE" id="PS50041"/>
    </source>
</evidence>
<dbReference type="PROSITE" id="PS50041">
    <property type="entry name" value="C_TYPE_LECTIN_2"/>
    <property type="match status" value="1"/>
</dbReference>
<dbReference type="InterPro" id="IPR050801">
    <property type="entry name" value="Ca-Dep_Lectins_ImmuneDev"/>
</dbReference>
<dbReference type="SMART" id="SM00034">
    <property type="entry name" value="CLECT"/>
    <property type="match status" value="1"/>
</dbReference>
<proteinExistence type="predicted"/>
<evidence type="ECO:0000256" key="1">
    <source>
        <dbReference type="SAM" id="Phobius"/>
    </source>
</evidence>
<protein>
    <recommendedName>
        <fullName evidence="2">C-type lectin domain-containing protein</fullName>
    </recommendedName>
</protein>
<dbReference type="Pfam" id="PF00059">
    <property type="entry name" value="Lectin_C"/>
    <property type="match status" value="1"/>
</dbReference>
<dbReference type="AlphaFoldDB" id="A0AAV2RQJ2"/>
<evidence type="ECO:0000313" key="4">
    <source>
        <dbReference type="Proteomes" id="UP001497623"/>
    </source>
</evidence>
<sequence length="257" mass="28325">WAVTVTVKDWVSYTDVFNNWSPTMAFIMIYVMLFFSIHQAIQSTSVSTCPDDYSTIINGQCLAVIRNDPKIQKDAEIACNRRAGTLAIPRDPQGLWDYCKQQNYKAGVGMWVGASDAKEEGEWRWSNGELLPADFPWARGEPNNAGGAEHFLTIGIVGYYDYIGSSTSYYICEPQDKSAVATTTEGPFLTEITQMATNSSVSSPGILVCVNNASIFIIVLAICLLFTIILSVTLGVLLKRAKALHQNCPTQAHHQPN</sequence>
<dbReference type="InterPro" id="IPR016187">
    <property type="entry name" value="CTDL_fold"/>
</dbReference>
<dbReference type="PANTHER" id="PTHR22801:SF63">
    <property type="entry name" value="C-TYPE LECTIN DOMAIN-CONTAINING PROTEIN"/>
    <property type="match status" value="1"/>
</dbReference>
<organism evidence="3 4">
    <name type="scientific">Meganyctiphanes norvegica</name>
    <name type="common">Northern krill</name>
    <name type="synonym">Thysanopoda norvegica</name>
    <dbReference type="NCBI Taxonomy" id="48144"/>
    <lineage>
        <taxon>Eukaryota</taxon>
        <taxon>Metazoa</taxon>
        <taxon>Ecdysozoa</taxon>
        <taxon>Arthropoda</taxon>
        <taxon>Crustacea</taxon>
        <taxon>Multicrustacea</taxon>
        <taxon>Malacostraca</taxon>
        <taxon>Eumalacostraca</taxon>
        <taxon>Eucarida</taxon>
        <taxon>Euphausiacea</taxon>
        <taxon>Euphausiidae</taxon>
        <taxon>Meganyctiphanes</taxon>
    </lineage>
</organism>
<dbReference type="SUPFAM" id="SSF56436">
    <property type="entry name" value="C-type lectin-like"/>
    <property type="match status" value="1"/>
</dbReference>
<comment type="caution">
    <text evidence="3">The sequence shown here is derived from an EMBL/GenBank/DDBJ whole genome shotgun (WGS) entry which is preliminary data.</text>
</comment>
<accession>A0AAV2RQJ2</accession>
<dbReference type="PANTHER" id="PTHR22801">
    <property type="entry name" value="LITHOSTATHINE"/>
    <property type="match status" value="1"/>
</dbReference>
<keyword evidence="4" id="KW-1185">Reference proteome</keyword>
<feature type="transmembrane region" description="Helical" evidence="1">
    <location>
        <begin position="215"/>
        <end position="238"/>
    </location>
</feature>